<dbReference type="STRING" id="64791.A0A151X4H7"/>
<name>A0A151X4H7_9HYME</name>
<evidence type="ECO:0000256" key="1">
    <source>
        <dbReference type="ARBA" id="ARBA00022737"/>
    </source>
</evidence>
<dbReference type="GO" id="GO:0003779">
    <property type="term" value="F:actin binding"/>
    <property type="evidence" value="ECO:0007669"/>
    <property type="project" value="UniProtKB-KW"/>
</dbReference>
<feature type="domain" description="Calponin-homology (CH)" evidence="5">
    <location>
        <begin position="131"/>
        <end position="236"/>
    </location>
</feature>
<dbReference type="PANTHER" id="PTHR11915">
    <property type="entry name" value="SPECTRIN/FILAMIN RELATED CYTOSKELETAL PROTEIN"/>
    <property type="match status" value="1"/>
</dbReference>
<dbReference type="FunFam" id="1.10.418.10:FF:000032">
    <property type="entry name" value="utrophin isoform X1"/>
    <property type="match status" value="1"/>
</dbReference>
<dbReference type="SUPFAM" id="SSF47576">
    <property type="entry name" value="Calponin-homology domain, CH-domain"/>
    <property type="match status" value="1"/>
</dbReference>
<protein>
    <submittedName>
        <fullName evidence="6">Dystrophin</fullName>
    </submittedName>
</protein>
<dbReference type="Pfam" id="PF00307">
    <property type="entry name" value="CH"/>
    <property type="match status" value="2"/>
</dbReference>
<accession>A0A151X4H7</accession>
<dbReference type="SMART" id="SM00150">
    <property type="entry name" value="SPEC"/>
    <property type="match status" value="12"/>
</dbReference>
<dbReference type="PROSITE" id="PS50021">
    <property type="entry name" value="CH"/>
    <property type="match status" value="2"/>
</dbReference>
<dbReference type="InterPro" id="IPR018159">
    <property type="entry name" value="Spectrin/alpha-actinin"/>
</dbReference>
<feature type="region of interest" description="Disordered" evidence="4">
    <location>
        <begin position="1722"/>
        <end position="1746"/>
    </location>
</feature>
<feature type="coiled-coil region" evidence="3">
    <location>
        <begin position="727"/>
        <end position="757"/>
    </location>
</feature>
<feature type="coiled-coil region" evidence="3">
    <location>
        <begin position="1354"/>
        <end position="1407"/>
    </location>
</feature>
<feature type="coiled-coil region" evidence="3">
    <location>
        <begin position="818"/>
        <end position="845"/>
    </location>
</feature>
<evidence type="ECO:0000256" key="3">
    <source>
        <dbReference type="SAM" id="Coils"/>
    </source>
</evidence>
<evidence type="ECO:0000313" key="7">
    <source>
        <dbReference type="Proteomes" id="UP000075809"/>
    </source>
</evidence>
<organism evidence="6 7">
    <name type="scientific">Mycetomoellerius zeteki</name>
    <dbReference type="NCBI Taxonomy" id="64791"/>
    <lineage>
        <taxon>Eukaryota</taxon>
        <taxon>Metazoa</taxon>
        <taxon>Ecdysozoa</taxon>
        <taxon>Arthropoda</taxon>
        <taxon>Hexapoda</taxon>
        <taxon>Insecta</taxon>
        <taxon>Pterygota</taxon>
        <taxon>Neoptera</taxon>
        <taxon>Endopterygota</taxon>
        <taxon>Hymenoptera</taxon>
        <taxon>Apocrita</taxon>
        <taxon>Aculeata</taxon>
        <taxon>Formicoidea</taxon>
        <taxon>Formicidae</taxon>
        <taxon>Myrmicinae</taxon>
        <taxon>Mycetomoellerius</taxon>
    </lineage>
</organism>
<dbReference type="GO" id="GO:0005737">
    <property type="term" value="C:cytoplasm"/>
    <property type="evidence" value="ECO:0007669"/>
    <property type="project" value="UniProtKB-ARBA"/>
</dbReference>
<sequence length="3184" mass="365766">IINNNVTDEREDVQKKTFAKWINSQLLKNHHEPISDLFIDLRDGNRLLSLLEVLTSKTYKRERGRMRVHHLNNVNKALQILEQNNVKLVNISSNDIVDGNPKLTLGLVWSIILHWQVHYHLKDLMTELQQTNLEKTLLAWCRQNSQNYPGVDIKNFTTSWSDGLAFNAILHKWKSHLFDFNNIARKHPNARLDHAFRLAQEHLSIERLLDPEDVNTSVPDKKSIMMYVMCLFQSLPHSGDDIGELDLSIASDSTPVSPVTTPGTESTLTFGNFGMPTSRPMSLATNVSVELGGYQVALEDVLTWLLEAEDKLNHAPEPGSTLDVLKQQFHEHETFLMELSGHQDGVGTVLEEGARLLAEGGLHKDEEHEVRVQMSLLNSRWEDLRMRAMERQTRIHEVLMQMQQAQLDALRQWLTKTEDRISLMAATELNPSTFEEQLKHLNELEQDIHAQQDVVDGMRNMVVVVDEENSEAVYAQMEDQLSALGERWSHIGQWKEERRQRLESLSALWQSITDDYKRLVAWLNETEITLKQMEANPASEFGEVLDRIKKLQILKAEMDTNQKKLTSLQESIQDLDGNSSSSEYASILEKIENLQDRWEAVGQIMEVQSQRITNSGFEFDLTSEENVTTIKGNEWMSETVTSIAYKEEITATSTPYSDSKKRRVDNTTKHEFESALLHLYKWLDYVDLEIGRSEGVFDELSVEEKKVVYEDTLTDMDSHKNEYDKVLEIGKQLIHELRNANESTEEEESKIKNIQNCWVATNNRLQEIKRRIDYLEEVKKFRTELASLNLMLESYTKWFEINKENNQIEPFRVKMKSMKSHEERIRKLVEKIKELSENQVAITETNNMDTDVKAFLVNWENLYIMLSERLTEITNAIGRTPPKKYTEAIINLMSFINNVEGFLLSEHIIMSDEKIMEEQIKRFKNVQNSLKEHKETFKYVNSTGQDLIAKINDDSLAQRLKDELQDLNTKWSDIPIILEEKQQTLTKSITILQTFNTELSTLESWLEKSTLYLENLSKDNITDNVETTEHKLQQIHSFSQEMDKTKPQIEALRLSANDILEKSEASFTSLLNNKLEAITYKWNTIVNEAKSLNDKYESALKKNDNIINGIEDFTKWLSSLEKEIPVESRITSSVELFQVRGRYQALKDNIDKRVEEFRNLNEMGNDKLLSSEGSSVQELGRRFTFLNARWTDVTDRIYERYRHLQNASHEYGEFRALVAQESDWLDKLDKRLKKSPKAAADAEEISEELDDLENYIRNHPESRLEKIQEIGKQLIDSNIMTHSIETDVEGLTNRWENLNKQAGQRAKLLEGSVKQAQQSEGRILALQHSLTQIDSVLTARLDCDLTADDLPHDYQKLMEELEQQHATLEEMASQIESYKASGKQEAALRLQEQMSLIEQKYAKVQRKFQRFRCPTNIEPRLSRALRELRGIEEATCLLELSSEDPEVIEGQLKHCLRFYQTLSEIKSEIECIIVTGRKLVEDKAVPEPDKFSKRIDMLKELYNKLGLHITEFKSILESALDLSRDMHKSMAYINMSVESINKELDTQKSLPDLPVNAIYVQETLTEVIPRLNVIRDKLFVSQNQFSKLCDPMYLEQLKEKMSDVIIRLANTEKRLRVCQGSEDEPNVDEINAWLLQVEEKLNKLDAVSIDQLTEHHFEQCKAVQSEMIEAKPKVNQLQRYAFHPQVAEVCEKWEVISNRIQEWIHKITDNLLIKSKAETSKGRDNYGRNKLSKQLEQTSAHPAKKEKKLIDENKAIYGIGYFNPAFDDNQCAVNTPESSPTDVPHRSRKSSAKSEKVTTRIVDVSKTVRRKLDMSTVPDVVQTSQPQVVQVDDDLPSPCSDTDVYMTDEEEFFLAKNSKLFSQVSSNTLTATETKTFNTACAQQNPFRIVEVKEMEIVKSVASPEDHVILPSANVSVGLMPQVVERVEIIEDTETEAESIDTDTEDKEVKGKIPSTTEQIVKKKELVPILKKKAPVEPPPQNIKRLILKLSTDQEILIDSNKNITTSSDVLLRNEEVDAAGFSKAECIQVDQQLKERSNKSPKITSSWKDTESVAEYLILDDEEIEKSNIKTSEQAKYATAQTSMGMLENENNQKEMTSKKSTEYFIIRENTGNASRSEEENLYKKSPLLKHMKNLSKDDTLEDCESFYGSDKETDDALIFSDDTEIDVGSSSSDGEDTNLGEHVEHLLDKMKVERSRPIMQHKMETKAIHEKALFKNPMGISRTTLEKTILEFEQLAQMMLCRMDVMLMSISGISNEKDPTKRLEILKSEISTLAPDAAALISKGDGLVMTIHMNDPARAEKIKHEHQDKLRSKWHQVMAEIETRRKQAQKAEEVLRQYNNIITEFEEWFRDVPLKLEQANNYEGQLESFTEEFDTKQVQIHKLNELAVELKKLNVGYSESVRYNINRNWQKVSSQFKRFSGSKDKDKHVTEKKVELDTDGVNPQEFIARINKLREAIVTVSRSLNSLPLNGRDYELFISQEECLKKINNALNILKPSIDEVNYVCESVTRQAKREQSDQIKRLSEKLQDEWASVSQSYMERHNRWIKCYEKWRELHNTCRTFAEWLDKMEDALKKCNVFSHSKASKTKTFELEQEVSRMQRTLNNINTVSTDISSRASTEDVIELQNIIENIRHRWHNLVTEINTRKEKNFAMERKVNNDGRILETAYNIIEQVNTLLVSAANPSDETSLSIRLSLIKASAREEELTSRKRTLQTLVNQSNVPKEEDESNKLLADMDKANTNLSNHREYVECKLASLRKYICTLDAVMAWVMETRTRLSISQDLSQHERNEVIKNIMSKVEDREMEVKDVLENYTNLEKECESAKQPVSVELQEKLKKLREDWQFVKCYGENEASSTISVGTTSKEVERSVGTAAPGAADAAAGGSRGLSPSPAPSSPSTPVATSSPSASVSSASSSPSPSTSASALVAGLDKSVLQIRDWLTVEEEMLRQQSVVVGDVDEIMHLLDKQRWILSNKYCVKDRNFTENTHEHKVIVSGKRQKKEAIKSFVRDAKCERTCAMDRKESQPSTSAASSMYTGTLQLRFNSINIKVLCTIVQYNTKIYVKLHVNWPTLEVDLYVESLQAIDRFVQQKVATAAWQKQNVLRELEQKKPQLDELVHTAENLRADTNRQQLHGKDEPSGSVVNGNGTNIYAMTFTRQAVKLSSGPFHIFMHLASRRYRVA</sequence>
<dbReference type="FunFam" id="1.20.58.60:FF:000075">
    <property type="entry name" value="utrophin isoform X1"/>
    <property type="match status" value="1"/>
</dbReference>
<feature type="compositionally biased region" description="Low complexity" evidence="4">
    <location>
        <begin position="2901"/>
        <end position="2926"/>
    </location>
</feature>
<dbReference type="InterPro" id="IPR001589">
    <property type="entry name" value="Actinin_actin-bd_CS"/>
</dbReference>
<dbReference type="Gene3D" id="1.10.418.10">
    <property type="entry name" value="Calponin-like domain"/>
    <property type="match status" value="2"/>
</dbReference>
<keyword evidence="7" id="KW-1185">Reference proteome</keyword>
<dbReference type="InterPro" id="IPR036872">
    <property type="entry name" value="CH_dom_sf"/>
</dbReference>
<keyword evidence="1" id="KW-0677">Repeat</keyword>
<keyword evidence="2" id="KW-0009">Actin-binding</keyword>
<dbReference type="Pfam" id="PF00435">
    <property type="entry name" value="Spectrin"/>
    <property type="match status" value="8"/>
</dbReference>
<dbReference type="CDD" id="cd00176">
    <property type="entry name" value="SPEC"/>
    <property type="match status" value="4"/>
</dbReference>
<dbReference type="EMBL" id="KQ982548">
    <property type="protein sequence ID" value="KYQ55180.1"/>
    <property type="molecule type" value="Genomic_DNA"/>
</dbReference>
<evidence type="ECO:0000256" key="4">
    <source>
        <dbReference type="SAM" id="MobiDB-lite"/>
    </source>
</evidence>
<feature type="domain" description="Calponin-homology (CH)" evidence="5">
    <location>
        <begin position="12"/>
        <end position="116"/>
    </location>
</feature>
<gene>
    <name evidence="6" type="ORF">ALC60_05805</name>
</gene>
<feature type="compositionally biased region" description="Polar residues" evidence="4">
    <location>
        <begin position="1772"/>
        <end position="1781"/>
    </location>
</feature>
<evidence type="ECO:0000259" key="5">
    <source>
        <dbReference type="PROSITE" id="PS50021"/>
    </source>
</evidence>
<proteinExistence type="predicted"/>
<dbReference type="Proteomes" id="UP000075809">
    <property type="component" value="Unassembled WGS sequence"/>
</dbReference>
<dbReference type="PROSITE" id="PS00020">
    <property type="entry name" value="ACTININ_2"/>
    <property type="match status" value="1"/>
</dbReference>
<feature type="compositionally biased region" description="Low complexity" evidence="4">
    <location>
        <begin position="2874"/>
        <end position="2886"/>
    </location>
</feature>
<dbReference type="CDD" id="cd21186">
    <property type="entry name" value="CH_DMD-like_rpt1"/>
    <property type="match status" value="1"/>
</dbReference>
<feature type="non-terminal residue" evidence="6">
    <location>
        <position position="1"/>
    </location>
</feature>
<evidence type="ECO:0000256" key="2">
    <source>
        <dbReference type="ARBA" id="ARBA00023203"/>
    </source>
</evidence>
<dbReference type="SMART" id="SM00033">
    <property type="entry name" value="CH"/>
    <property type="match status" value="2"/>
</dbReference>
<dbReference type="InterPro" id="IPR001715">
    <property type="entry name" value="CH_dom"/>
</dbReference>
<reference evidence="6 7" key="1">
    <citation type="submission" date="2015-09" db="EMBL/GenBank/DDBJ databases">
        <title>Trachymyrmex zeteki WGS genome.</title>
        <authorList>
            <person name="Nygaard S."/>
            <person name="Hu H."/>
            <person name="Boomsma J."/>
            <person name="Zhang G."/>
        </authorList>
    </citation>
    <scope>NUCLEOTIDE SEQUENCE [LARGE SCALE GENOMIC DNA]</scope>
    <source>
        <strain evidence="6">Tzet28-1</strain>
        <tissue evidence="6">Whole body</tissue>
    </source>
</reference>
<evidence type="ECO:0000313" key="6">
    <source>
        <dbReference type="EMBL" id="KYQ55180.1"/>
    </source>
</evidence>
<keyword evidence="3" id="KW-0175">Coiled coil</keyword>
<feature type="region of interest" description="Disordered" evidence="4">
    <location>
        <begin position="1772"/>
        <end position="1798"/>
    </location>
</feature>
<dbReference type="Gene3D" id="1.20.58.60">
    <property type="match status" value="10"/>
</dbReference>
<feature type="region of interest" description="Disordered" evidence="4">
    <location>
        <begin position="2859"/>
        <end position="2926"/>
    </location>
</feature>
<dbReference type="SUPFAM" id="SSF46966">
    <property type="entry name" value="Spectrin repeat"/>
    <property type="match status" value="11"/>
</dbReference>
<dbReference type="InterPro" id="IPR002017">
    <property type="entry name" value="Spectrin_repeat"/>
</dbReference>